<reference evidence="2" key="1">
    <citation type="submission" date="2016-10" db="EMBL/GenBank/DDBJ databases">
        <authorList>
            <person name="de Groot N.N."/>
        </authorList>
    </citation>
    <scope>NUCLEOTIDE SEQUENCE</scope>
</reference>
<sequence>MKGMIFTELFELVEEKFGFELLDDVIVEAKLPNDGSYAATGNYPFSELLKVVVSLSNKSGIPIPDLLEVFGEHLFSKLVGAFPHLVEKQSLLHFITEVENYIHVEVKKLYPDVELPKFDIVKHEEKVLKFYYLSDKKLHHLAKGLLKGAAVYFKEDAEIGMDESDNSRVLFTIKIV</sequence>
<dbReference type="SUPFAM" id="SSF111126">
    <property type="entry name" value="Ligand-binding domain in the NO signalling and Golgi transport"/>
    <property type="match status" value="1"/>
</dbReference>
<feature type="domain" description="Heme NO-binding" evidence="1">
    <location>
        <begin position="2"/>
        <end position="159"/>
    </location>
</feature>
<evidence type="ECO:0000313" key="2">
    <source>
        <dbReference type="EMBL" id="SFV60045.1"/>
    </source>
</evidence>
<evidence type="ECO:0000259" key="1">
    <source>
        <dbReference type="Pfam" id="PF07700"/>
    </source>
</evidence>
<dbReference type="InterPro" id="IPR024096">
    <property type="entry name" value="NO_sig/Golgi_transp_ligand-bd"/>
</dbReference>
<dbReference type="InterPro" id="IPR038158">
    <property type="entry name" value="H-NOX_domain_sf"/>
</dbReference>
<dbReference type="EMBL" id="FPHF01000054">
    <property type="protein sequence ID" value="SFV60045.1"/>
    <property type="molecule type" value="Genomic_DNA"/>
</dbReference>
<protein>
    <submittedName>
        <fullName evidence="2">Guanylate cyclase-related protein</fullName>
    </submittedName>
</protein>
<dbReference type="AlphaFoldDB" id="A0A1W1C2S9"/>
<dbReference type="GO" id="GO:0020037">
    <property type="term" value="F:heme binding"/>
    <property type="evidence" value="ECO:0007669"/>
    <property type="project" value="InterPro"/>
</dbReference>
<gene>
    <name evidence="2" type="ORF">MNB_SM-4-752</name>
</gene>
<dbReference type="InterPro" id="IPR011644">
    <property type="entry name" value="Heme_NO-bd"/>
</dbReference>
<organism evidence="2">
    <name type="scientific">hydrothermal vent metagenome</name>
    <dbReference type="NCBI Taxonomy" id="652676"/>
    <lineage>
        <taxon>unclassified sequences</taxon>
        <taxon>metagenomes</taxon>
        <taxon>ecological metagenomes</taxon>
    </lineage>
</organism>
<accession>A0A1W1C2S9</accession>
<proteinExistence type="predicted"/>
<dbReference type="Pfam" id="PF07700">
    <property type="entry name" value="HNOB"/>
    <property type="match status" value="1"/>
</dbReference>
<name>A0A1W1C2S9_9ZZZZ</name>
<dbReference type="Gene3D" id="3.90.1520.10">
    <property type="entry name" value="H-NOX domain"/>
    <property type="match status" value="1"/>
</dbReference>